<dbReference type="PANTHER" id="PTHR21286">
    <property type="entry name" value="NUCLEAR PORE COMPLEX PROTEIN NUP160"/>
    <property type="match status" value="1"/>
</dbReference>
<dbReference type="InterPro" id="IPR036322">
    <property type="entry name" value="WD40_repeat_dom_sf"/>
</dbReference>
<feature type="domain" description="NUP160 helical" evidence="5">
    <location>
        <begin position="651"/>
        <end position="844"/>
    </location>
</feature>
<feature type="domain" description="Nucleoporin Nup120/160 beta-propeller" evidence="4">
    <location>
        <begin position="318"/>
        <end position="633"/>
    </location>
</feature>
<name>A0A371GQ93_MUCPR</name>
<dbReference type="Proteomes" id="UP000257109">
    <property type="component" value="Unassembled WGS sequence"/>
</dbReference>
<dbReference type="InterPro" id="IPR035192">
    <property type="entry name" value="NUP160_hel_plant"/>
</dbReference>
<dbReference type="InterPro" id="IPR021717">
    <property type="entry name" value="Nucleoporin_Nup160"/>
</dbReference>
<evidence type="ECO:0000256" key="3">
    <source>
        <dbReference type="ARBA" id="ARBA00023242"/>
    </source>
</evidence>
<accession>A0A371GQ93</accession>
<gene>
    <name evidence="7" type="primary">NUP160</name>
    <name evidence="7" type="ORF">CR513_25145</name>
</gene>
<dbReference type="PANTHER" id="PTHR21286:SF0">
    <property type="entry name" value="NUCLEAR PORE COMPLEX PROTEIN NUP160"/>
    <property type="match status" value="1"/>
</dbReference>
<reference evidence="7" key="1">
    <citation type="submission" date="2018-05" db="EMBL/GenBank/DDBJ databases">
        <title>Draft genome of Mucuna pruriens seed.</title>
        <authorList>
            <person name="Nnadi N.E."/>
            <person name="Vos R."/>
            <person name="Hasami M.H."/>
            <person name="Devisetty U.K."/>
            <person name="Aguiy J.C."/>
        </authorList>
    </citation>
    <scope>NUCLEOTIDE SEQUENCE [LARGE SCALE GENOMIC DNA]</scope>
    <source>
        <strain evidence="7">JCA_2017</strain>
    </source>
</reference>
<dbReference type="GO" id="GO:0005643">
    <property type="term" value="C:nuclear pore"/>
    <property type="evidence" value="ECO:0007669"/>
    <property type="project" value="UniProtKB-ARBA"/>
</dbReference>
<sequence>AKSENPEPCSSCTRVLLRCCDSVGRKWEPVRHWPGRKSPSSEAMPFAGSISPFLLPPTLPPLMVAPPFPSPTTAPPASSSEILLPISSGSLPPSSPLQFHFSRSKTHRFTNRRRIHKAQPQSLELLELAASTEFPRVGLRLTFPDALCPFAFICKNEVTSSPPLIMLLISGASRFPYLLYVLTVSGVAYLLRIRNASAYSSVSVFPVDELLELNVRGYIPNHAVAVTAVTATAGGLVVGTSDGSVFCFQLGVVDPSAPGFVHELRDEAGFSRLWGLISRYFLLNSNACLISVFDFFSNLPIYSLFLGLNLPVLWIIRHSLNVSSRGNMVGTVQELVILELHEKKFVFVLHLDGTLRIWDLASRSRVFSHNMGIMTMAGANFVRLWVGQSYPDSSIIPLAILYRDTSDENLEMISLYSILYNFGDRIVFSMEPSVQKIPLEEGRCLDVKLTLDKIWILKDDELVSHIFSTNIDEVEAFSYALQEEFVADQLFQSSEHLADEILRITHSIFSSSKDDILPFVSSIFLRRLLLPGVHHNATLYATLAEYSRHLGESELQTLTADGLKKEILSLIEHEVGSEIASLLHCWKCFFTRYFHNWCKNNALYGLLVDSSSDAVGLIRKNSISLFRSLEDIERIVEGSSDEVSSELTGLVDIFDDELECEILIELLRCVISFSQQLGKTASSIFFESLLTTPVISSDDIVRYIVKILETGYCMSGPVLQTSTSGDNIVILEKELADHKSLRKLSVDMFLSLQGLHKKASTWGRILNVIEGFLKFLVPQKVIQNFDTEMSSNINSSIIVHTTYQIAKVMFESAWDFLLFLSYLVDISGQVHLSHDDVNKVQLELVPMLQEIIFEWLIIIFFTITPSAPAVTEDFNSKLSSLQIDNNMGKRSWNEKLGRCDFTLAFIFLFNVGSSSLDHSHFSSERFSNVQSFINRTRDFVSWIIWGLAGGSSTFLSRSIDLAFILFKHGQYGAAEQLLMIAEAHLLKEKTSQSIQDDDGGWCIRHHLLGCCLLAQVQCGLHATQKDKKVSDAIRCFFRSSSGNGASEALQSLSDDLGIPYLGGCTSIAAWKLQYYQWAMQLFERYSISEGACQFALAALEQVDEALHMKDERCTNNSVNESVTTIKGRLWANVFIFALDLGRYYDAYCAIISNPDEESKYICLRRFIIVLYEQGAIKILCSNKLPLIGLVEKVEQELAWKAERSDISAKPNLYKLLYAFQLHRHNWRRAANYIYMYSARLRTEAALKDGVGSSLMLQERLNALSAAVNALHLVHPAYAWIDSLAEGSSLVNEHYPTAADNDVEPQGWQSSIDIEKLENEFVLTSAEYMLSLVNAKWTFSGKHGALSDLADLLVQNNLYDMAFTVLLRFFKGSGLKREHSHLLTSSKHEMVVHGSPVTVPTTPQTDRNSRWATLKLYLEKYKEFHGRLPIIVAETLLRADPKIELPLWLVQLFKEGQKERLGGMTGRESNPASLFQLYVSYDRYAEATYLLLECIDSFASMYSINWKIYVVHDAAAVILVRYVFHSVANITILQRPADIIRRKKPFAVWFPYTTIERLLYQLEELIRTGHMVDHCDKLKKMLHSSLQNHLKMLKVDSDDAVAVDEKCSGAIQLENSII</sequence>
<organism evidence="7 8">
    <name type="scientific">Mucuna pruriens</name>
    <name type="common">Velvet bean</name>
    <name type="synonym">Dolichos pruriens</name>
    <dbReference type="NCBI Taxonomy" id="157652"/>
    <lineage>
        <taxon>Eukaryota</taxon>
        <taxon>Viridiplantae</taxon>
        <taxon>Streptophyta</taxon>
        <taxon>Embryophyta</taxon>
        <taxon>Tracheophyta</taxon>
        <taxon>Spermatophyta</taxon>
        <taxon>Magnoliopsida</taxon>
        <taxon>eudicotyledons</taxon>
        <taxon>Gunneridae</taxon>
        <taxon>Pentapetalae</taxon>
        <taxon>rosids</taxon>
        <taxon>fabids</taxon>
        <taxon>Fabales</taxon>
        <taxon>Fabaceae</taxon>
        <taxon>Papilionoideae</taxon>
        <taxon>50 kb inversion clade</taxon>
        <taxon>NPAAA clade</taxon>
        <taxon>indigoferoid/millettioid clade</taxon>
        <taxon>Phaseoleae</taxon>
        <taxon>Mucuna</taxon>
    </lineage>
</organism>
<evidence type="ECO:0000259" key="5">
    <source>
        <dbReference type="Pfam" id="PF17238"/>
    </source>
</evidence>
<dbReference type="SUPFAM" id="SSF50978">
    <property type="entry name" value="WD40 repeat-like"/>
    <property type="match status" value="1"/>
</dbReference>
<feature type="non-terminal residue" evidence="7">
    <location>
        <position position="1617"/>
    </location>
</feature>
<protein>
    <submittedName>
        <fullName evidence="7">Nuclear pore complex protein NUP160</fullName>
    </submittedName>
</protein>
<feature type="domain" description="NUP160 middle TPR" evidence="6">
    <location>
        <begin position="1022"/>
        <end position="1272"/>
    </location>
</feature>
<evidence type="ECO:0000259" key="4">
    <source>
        <dbReference type="Pfam" id="PF11715"/>
    </source>
</evidence>
<dbReference type="GO" id="GO:0017056">
    <property type="term" value="F:structural constituent of nuclear pore"/>
    <property type="evidence" value="ECO:0007669"/>
    <property type="project" value="TreeGrafter"/>
</dbReference>
<dbReference type="EMBL" id="QJKJ01004806">
    <property type="protein sequence ID" value="RDX92690.1"/>
    <property type="molecule type" value="Genomic_DNA"/>
</dbReference>
<dbReference type="STRING" id="157652.A0A371GQ93"/>
<comment type="caution">
    <text evidence="7">The sequence shown here is derived from an EMBL/GenBank/DDBJ whole genome shotgun (WGS) entry which is preliminary data.</text>
</comment>
<evidence type="ECO:0000313" key="7">
    <source>
        <dbReference type="EMBL" id="RDX92690.1"/>
    </source>
</evidence>
<feature type="non-terminal residue" evidence="7">
    <location>
        <position position="1"/>
    </location>
</feature>
<comment type="subcellular location">
    <subcellularLocation>
        <location evidence="1">Nucleus</location>
    </subcellularLocation>
</comment>
<evidence type="ECO:0000256" key="1">
    <source>
        <dbReference type="ARBA" id="ARBA00004123"/>
    </source>
</evidence>
<dbReference type="OrthoDB" id="67716at2759"/>
<dbReference type="Pfam" id="PF11715">
    <property type="entry name" value="Beta-prop_Nup120_160"/>
    <property type="match status" value="2"/>
</dbReference>
<keyword evidence="8" id="KW-1185">Reference proteome</keyword>
<dbReference type="Pfam" id="PF23354">
    <property type="entry name" value="TPR_NUP160_120_M"/>
    <property type="match status" value="1"/>
</dbReference>
<dbReference type="InterPro" id="IPR056535">
    <property type="entry name" value="TPR_NUP160_M"/>
</dbReference>
<dbReference type="Pfam" id="PF17238">
    <property type="entry name" value="NUP160_helical_2"/>
    <property type="match status" value="1"/>
</dbReference>
<evidence type="ECO:0000259" key="6">
    <source>
        <dbReference type="Pfam" id="PF23354"/>
    </source>
</evidence>
<dbReference type="InterPro" id="IPR059141">
    <property type="entry name" value="Beta-prop_Nup120_160"/>
</dbReference>
<evidence type="ECO:0000256" key="2">
    <source>
        <dbReference type="ARBA" id="ARBA00022448"/>
    </source>
</evidence>
<evidence type="ECO:0000313" key="8">
    <source>
        <dbReference type="Proteomes" id="UP000257109"/>
    </source>
</evidence>
<keyword evidence="2" id="KW-0813">Transport</keyword>
<feature type="domain" description="Nucleoporin Nup120/160 beta-propeller" evidence="4">
    <location>
        <begin position="114"/>
        <end position="277"/>
    </location>
</feature>
<keyword evidence="3" id="KW-0539">Nucleus</keyword>
<proteinExistence type="predicted"/>